<gene>
    <name evidence="1" type="ORF">LEP1GSC043_2776</name>
</gene>
<evidence type="ECO:0000313" key="1">
    <source>
        <dbReference type="EMBL" id="EMY15274.1"/>
    </source>
</evidence>
<sequence>MDFRIHGEFSREKFYEPPHKILPMKLQRRIRTNKIRKFLTSNCAGFLLKE</sequence>
<organism evidence="1 2">
    <name type="scientific">Leptospira weilii str. Ecochallenge</name>
    <dbReference type="NCBI Taxonomy" id="1049986"/>
    <lineage>
        <taxon>Bacteria</taxon>
        <taxon>Pseudomonadati</taxon>
        <taxon>Spirochaetota</taxon>
        <taxon>Spirochaetia</taxon>
        <taxon>Leptospirales</taxon>
        <taxon>Leptospiraceae</taxon>
        <taxon>Leptospira</taxon>
    </lineage>
</organism>
<comment type="caution">
    <text evidence="1">The sequence shown here is derived from an EMBL/GenBank/DDBJ whole genome shotgun (WGS) entry which is preliminary data.</text>
</comment>
<dbReference type="Proteomes" id="UP000012249">
    <property type="component" value="Unassembled WGS sequence"/>
</dbReference>
<accession>N1UBE1</accession>
<reference evidence="1 2" key="1">
    <citation type="submission" date="2013-02" db="EMBL/GenBank/DDBJ databases">
        <authorList>
            <person name="Harkins D.M."/>
            <person name="Durkin A.S."/>
            <person name="Brinkac L.M."/>
            <person name="Haft D.H."/>
            <person name="Selengut J.D."/>
            <person name="Sanka R."/>
            <person name="DePew J."/>
            <person name="Purushe J."/>
            <person name="Haake D.A."/>
            <person name="Matsunaga J."/>
            <person name="Vinetz J.M."/>
            <person name="Sutton G.G."/>
            <person name="Nierman W.C."/>
            <person name="Fouts D.E."/>
        </authorList>
    </citation>
    <scope>NUCLEOTIDE SEQUENCE [LARGE SCALE GENOMIC DNA]</scope>
    <source>
        <strain evidence="1 2">Ecochallenge</strain>
    </source>
</reference>
<name>N1UBE1_9LEPT</name>
<dbReference type="AlphaFoldDB" id="N1UBE1"/>
<evidence type="ECO:0000313" key="2">
    <source>
        <dbReference type="Proteomes" id="UP000012249"/>
    </source>
</evidence>
<dbReference type="EMBL" id="AHMI02000103">
    <property type="protein sequence ID" value="EMY15274.1"/>
    <property type="molecule type" value="Genomic_DNA"/>
</dbReference>
<proteinExistence type="predicted"/>
<protein>
    <submittedName>
        <fullName evidence="1">Uncharacterized protein</fullName>
    </submittedName>
</protein>